<dbReference type="EMBL" id="AVCJ01000051">
    <property type="protein sequence ID" value="KFL35454.1"/>
    <property type="molecule type" value="Genomic_DNA"/>
</dbReference>
<evidence type="ECO:0000256" key="13">
    <source>
        <dbReference type="PIRSR" id="PIRSR005461-1"/>
    </source>
</evidence>
<evidence type="ECO:0000256" key="3">
    <source>
        <dbReference type="ARBA" id="ARBA00022603"/>
    </source>
</evidence>
<feature type="active site" description="Proton acceptor" evidence="12 13">
    <location>
        <position position="164"/>
    </location>
</feature>
<proteinExistence type="inferred from homology"/>
<keyword evidence="5 12" id="KW-0949">S-adenosyl-L-methionine</keyword>
<evidence type="ECO:0000256" key="2">
    <source>
        <dbReference type="ARBA" id="ARBA00022552"/>
    </source>
</evidence>
<comment type="similarity">
    <text evidence="12">Belongs to the class I-like SAM-binding methyltransferase superfamily. RNA methyltransferase RlmE family.</text>
</comment>
<reference evidence="15 16" key="2">
    <citation type="journal article" date="2015" name="Stand. Genomic Sci.">
        <title>High quality draft genomic sequence of Arenimonas donghaensis DSM 18148(T).</title>
        <authorList>
            <person name="Chen F."/>
            <person name="Wang H."/>
            <person name="Cao Y."/>
            <person name="Li X."/>
            <person name="Wang G."/>
        </authorList>
    </citation>
    <scope>NUCLEOTIDE SEQUENCE [LARGE SCALE GENOMIC DNA]</scope>
    <source>
        <strain evidence="15 16">HO3-R19</strain>
    </source>
</reference>
<dbReference type="Proteomes" id="UP000029085">
    <property type="component" value="Unassembled WGS sequence"/>
</dbReference>
<organism evidence="15 16">
    <name type="scientific">Arenimonas donghaensis DSM 18148 = HO3-R19</name>
    <dbReference type="NCBI Taxonomy" id="1121014"/>
    <lineage>
        <taxon>Bacteria</taxon>
        <taxon>Pseudomonadati</taxon>
        <taxon>Pseudomonadota</taxon>
        <taxon>Gammaproteobacteria</taxon>
        <taxon>Lysobacterales</taxon>
        <taxon>Lysobacteraceae</taxon>
        <taxon>Arenimonas</taxon>
    </lineage>
</organism>
<dbReference type="Pfam" id="PF01728">
    <property type="entry name" value="FtsJ"/>
    <property type="match status" value="1"/>
</dbReference>
<keyword evidence="16" id="KW-1185">Reference proteome</keyword>
<comment type="subcellular location">
    <subcellularLocation>
        <location evidence="12">Cytoplasm</location>
    </subcellularLocation>
</comment>
<evidence type="ECO:0000313" key="16">
    <source>
        <dbReference type="Proteomes" id="UP000029085"/>
    </source>
</evidence>
<dbReference type="PIRSF" id="PIRSF005461">
    <property type="entry name" value="23S_rRNA_mtase"/>
    <property type="match status" value="1"/>
</dbReference>
<evidence type="ECO:0000256" key="7">
    <source>
        <dbReference type="ARBA" id="ARBA00038861"/>
    </source>
</evidence>
<evidence type="ECO:0000256" key="8">
    <source>
        <dbReference type="ARBA" id="ARBA00041129"/>
    </source>
</evidence>
<dbReference type="PANTHER" id="PTHR10920:SF18">
    <property type="entry name" value="RRNA METHYLTRANSFERASE 2, MITOCHONDRIAL"/>
    <property type="match status" value="1"/>
</dbReference>
<feature type="binding site" evidence="12">
    <location>
        <position position="63"/>
    </location>
    <ligand>
        <name>S-adenosyl-L-methionine</name>
        <dbReference type="ChEBI" id="CHEBI:59789"/>
    </ligand>
</feature>
<comment type="catalytic activity">
    <reaction evidence="11 12">
        <text>uridine(2552) in 23S rRNA + S-adenosyl-L-methionine = 2'-O-methyluridine(2552) in 23S rRNA + S-adenosyl-L-homocysteine + H(+)</text>
        <dbReference type="Rhea" id="RHEA:42720"/>
        <dbReference type="Rhea" id="RHEA-COMP:10202"/>
        <dbReference type="Rhea" id="RHEA-COMP:10203"/>
        <dbReference type="ChEBI" id="CHEBI:15378"/>
        <dbReference type="ChEBI" id="CHEBI:57856"/>
        <dbReference type="ChEBI" id="CHEBI:59789"/>
        <dbReference type="ChEBI" id="CHEBI:65315"/>
        <dbReference type="ChEBI" id="CHEBI:74478"/>
        <dbReference type="EC" id="2.1.1.166"/>
    </reaction>
</comment>
<comment type="caution">
    <text evidence="15">The sequence shown here is derived from an EMBL/GenBank/DDBJ whole genome shotgun (WGS) entry which is preliminary data.</text>
</comment>
<protein>
    <recommendedName>
        <fullName evidence="8 12">Ribosomal RNA large subunit methyltransferase E</fullName>
        <ecNumber evidence="7 12">2.1.1.166</ecNumber>
    </recommendedName>
    <alternativeName>
        <fullName evidence="10 12">23S rRNA Um2552 methyltransferase</fullName>
    </alternativeName>
    <alternativeName>
        <fullName evidence="9 12">rRNA (uridine-2'-O-)-methyltransferase</fullName>
    </alternativeName>
</protein>
<dbReference type="OrthoDB" id="9790080at2"/>
<dbReference type="HAMAP" id="MF_01547">
    <property type="entry name" value="RNA_methyltr_E"/>
    <property type="match status" value="1"/>
</dbReference>
<dbReference type="InterPro" id="IPR050082">
    <property type="entry name" value="RNA_methyltr_RlmE"/>
</dbReference>
<evidence type="ECO:0000256" key="12">
    <source>
        <dbReference type="HAMAP-Rule" id="MF_01547"/>
    </source>
</evidence>
<dbReference type="AlphaFoldDB" id="A0A087MF01"/>
<dbReference type="PANTHER" id="PTHR10920">
    <property type="entry name" value="RIBOSOMAL RNA METHYLTRANSFERASE"/>
    <property type="match status" value="1"/>
</dbReference>
<dbReference type="Gene3D" id="3.40.50.150">
    <property type="entry name" value="Vaccinia Virus protein VP39"/>
    <property type="match status" value="1"/>
</dbReference>
<feature type="binding site" evidence="12">
    <location>
        <position position="99"/>
    </location>
    <ligand>
        <name>S-adenosyl-L-methionine</name>
        <dbReference type="ChEBI" id="CHEBI:59789"/>
    </ligand>
</feature>
<sequence length="212" mass="23642">MFAMARSRSSQRWLKEHFDDPFVKKAQSEGMRSRAAYKLEELIERDRLLKPGMVVVDLGAAPGGWSQVVRRDLGDRGRVLALDILDMPSIAGVEFIHGDFREDGPLSQLEALLGGAAVDLVLSDMAPNMTGVDTVDQARAMYLSELARDFADKHLKVGGAFLIKLFQGEGFDAYVKELRTRYDKLVIRKPAASRRRSNEVYALATGKRRGTK</sequence>
<dbReference type="EC" id="2.1.1.166" evidence="7 12"/>
<dbReference type="GO" id="GO:0005737">
    <property type="term" value="C:cytoplasm"/>
    <property type="evidence" value="ECO:0007669"/>
    <property type="project" value="UniProtKB-SubCell"/>
</dbReference>
<name>A0A087MF01_9GAMM</name>
<dbReference type="GO" id="GO:0008650">
    <property type="term" value="F:rRNA (uridine-2'-O-)-methyltransferase activity"/>
    <property type="evidence" value="ECO:0007669"/>
    <property type="project" value="UniProtKB-UniRule"/>
</dbReference>
<evidence type="ECO:0000256" key="1">
    <source>
        <dbReference type="ARBA" id="ARBA00022490"/>
    </source>
</evidence>
<evidence type="ECO:0000256" key="11">
    <source>
        <dbReference type="ARBA" id="ARBA00048970"/>
    </source>
</evidence>
<feature type="binding site" evidence="12">
    <location>
        <position position="65"/>
    </location>
    <ligand>
        <name>S-adenosyl-L-methionine</name>
        <dbReference type="ChEBI" id="CHEBI:59789"/>
    </ligand>
</feature>
<feature type="domain" description="Ribosomal RNA methyltransferase FtsJ" evidence="14">
    <location>
        <begin position="32"/>
        <end position="206"/>
    </location>
</feature>
<gene>
    <name evidence="12 15" type="primary">rrmJ</name>
    <name evidence="12" type="synonym">ftsJ</name>
    <name evidence="12" type="synonym">rlmE</name>
    <name evidence="15" type="ORF">N788_08215</name>
</gene>
<keyword evidence="4 12" id="KW-0808">Transferase</keyword>
<evidence type="ECO:0000256" key="9">
    <source>
        <dbReference type="ARBA" id="ARBA00041995"/>
    </source>
</evidence>
<evidence type="ECO:0000256" key="4">
    <source>
        <dbReference type="ARBA" id="ARBA00022679"/>
    </source>
</evidence>
<dbReference type="FunFam" id="3.40.50.150:FF:000005">
    <property type="entry name" value="Ribosomal RNA large subunit methyltransferase E"/>
    <property type="match status" value="1"/>
</dbReference>
<evidence type="ECO:0000259" key="14">
    <source>
        <dbReference type="Pfam" id="PF01728"/>
    </source>
</evidence>
<feature type="binding site" evidence="12">
    <location>
        <position position="83"/>
    </location>
    <ligand>
        <name>S-adenosyl-L-methionine</name>
        <dbReference type="ChEBI" id="CHEBI:59789"/>
    </ligand>
</feature>
<dbReference type="PATRIC" id="fig|1121014.3.peg.2540"/>
<keyword evidence="1 12" id="KW-0963">Cytoplasm</keyword>
<dbReference type="NCBIfam" id="NF008390">
    <property type="entry name" value="PRK11188.1"/>
    <property type="match status" value="1"/>
</dbReference>
<evidence type="ECO:0000313" key="15">
    <source>
        <dbReference type="EMBL" id="KFL35454.1"/>
    </source>
</evidence>
<evidence type="ECO:0000256" key="6">
    <source>
        <dbReference type="ARBA" id="ARBA00037569"/>
    </source>
</evidence>
<dbReference type="SUPFAM" id="SSF53335">
    <property type="entry name" value="S-adenosyl-L-methionine-dependent methyltransferases"/>
    <property type="match status" value="1"/>
</dbReference>
<comment type="function">
    <text evidence="6 12">Specifically methylates the uridine in position 2552 of 23S rRNA at the 2'-O position of the ribose in the fully assembled 50S ribosomal subunit.</text>
</comment>
<dbReference type="STRING" id="1121014.N788_08215"/>
<reference evidence="16" key="1">
    <citation type="submission" date="2013-08" db="EMBL/GenBank/DDBJ databases">
        <title>Genome sequencing of Arenimonas donghaensis.</title>
        <authorList>
            <person name="Chen F."/>
            <person name="Wang G."/>
        </authorList>
    </citation>
    <scope>NUCLEOTIDE SEQUENCE [LARGE SCALE GENOMIC DNA]</scope>
    <source>
        <strain evidence="16">HO3-R19</strain>
    </source>
</reference>
<evidence type="ECO:0000256" key="10">
    <source>
        <dbReference type="ARBA" id="ARBA00042745"/>
    </source>
</evidence>
<dbReference type="InterPro" id="IPR015507">
    <property type="entry name" value="rRNA-MeTfrase_E"/>
</dbReference>
<keyword evidence="3 12" id="KW-0489">Methyltransferase</keyword>
<dbReference type="InterPro" id="IPR002877">
    <property type="entry name" value="RNA_MeTrfase_FtsJ_dom"/>
</dbReference>
<dbReference type="InterPro" id="IPR029063">
    <property type="entry name" value="SAM-dependent_MTases_sf"/>
</dbReference>
<accession>A0A087MF01</accession>
<keyword evidence="2 12" id="KW-0698">rRNA processing</keyword>
<feature type="binding site" evidence="12">
    <location>
        <position position="124"/>
    </location>
    <ligand>
        <name>S-adenosyl-L-methionine</name>
        <dbReference type="ChEBI" id="CHEBI:59789"/>
    </ligand>
</feature>
<evidence type="ECO:0000256" key="5">
    <source>
        <dbReference type="ARBA" id="ARBA00022691"/>
    </source>
</evidence>